<dbReference type="Gene3D" id="3.40.50.20">
    <property type="match status" value="1"/>
</dbReference>
<dbReference type="InterPro" id="IPR011054">
    <property type="entry name" value="Rudment_hybrid_motif"/>
</dbReference>
<dbReference type="InterPro" id="IPR000089">
    <property type="entry name" value="Biotin_lipoyl"/>
</dbReference>
<dbReference type="Gene3D" id="3.30.1490.20">
    <property type="entry name" value="ATP-grasp fold, A domain"/>
    <property type="match status" value="1"/>
</dbReference>
<organism evidence="10 11">
    <name type="scientific">Trichogramma kaykai</name>
    <dbReference type="NCBI Taxonomy" id="54128"/>
    <lineage>
        <taxon>Eukaryota</taxon>
        <taxon>Metazoa</taxon>
        <taxon>Ecdysozoa</taxon>
        <taxon>Arthropoda</taxon>
        <taxon>Hexapoda</taxon>
        <taxon>Insecta</taxon>
        <taxon>Pterygota</taxon>
        <taxon>Neoptera</taxon>
        <taxon>Endopterygota</taxon>
        <taxon>Hymenoptera</taxon>
        <taxon>Apocrita</taxon>
        <taxon>Proctotrupomorpha</taxon>
        <taxon>Chalcidoidea</taxon>
        <taxon>Trichogrammatidae</taxon>
        <taxon>Trichogramma</taxon>
    </lineage>
</organism>
<proteinExistence type="predicted"/>
<evidence type="ECO:0000256" key="1">
    <source>
        <dbReference type="ARBA" id="ARBA00001953"/>
    </source>
</evidence>
<keyword evidence="4 6" id="KW-0067">ATP-binding</keyword>
<dbReference type="PROSITE" id="PS50979">
    <property type="entry name" value="BC"/>
    <property type="match status" value="1"/>
</dbReference>
<dbReference type="NCBIfam" id="NF006367">
    <property type="entry name" value="PRK08591.1"/>
    <property type="match status" value="1"/>
</dbReference>
<keyword evidence="3 6" id="KW-0547">Nucleotide-binding</keyword>
<dbReference type="FunFam" id="3.40.50.20:FF:000010">
    <property type="entry name" value="Propionyl-CoA carboxylase subunit alpha"/>
    <property type="match status" value="1"/>
</dbReference>
<dbReference type="InterPro" id="IPR013815">
    <property type="entry name" value="ATP_grasp_subdomain_1"/>
</dbReference>
<dbReference type="Gene3D" id="3.30.470.20">
    <property type="entry name" value="ATP-grasp fold, B domain"/>
    <property type="match status" value="1"/>
</dbReference>
<feature type="domain" description="Biotin carboxylation" evidence="9">
    <location>
        <begin position="33"/>
        <end position="480"/>
    </location>
</feature>
<sequence>MYKLQRFLLIDNKSTSKYLKYNFSSASTNSVKEINKLLIANRGEIACRILKTAKKLGIKTVAVYSDADKKSMHVELADEAYRVGPAPSSQSYLKQDKIIEIAKKCGCHAIHPGYGFLSENANFAEFCNEQKIIFIGPPVQAIRDMGIKNKAKSIMVAAGVPVIEGYHGHDQSDSNLLKEAQKIGFPLMIKAVCGGGGKGMRISQTEEDFFQSLESARTESQKAFGDSLVLLEKYIAEPRHVEVQVFGDTYGNVVHLFERDCSVQRRHQKIIEEAPAPGISEENRKILGAAAVKAAKAVNYVGAGTVEFIMDRHSKDFYFMEMNTRLQVEHPITEAITSTDLVEWQIRVAAGETLPVKQEDINLRGHAFEARIYAENPQEGFLPCPGKIKHLAPPLCDENTRVETGVRQFDEVSVHYDPLIAKLVVWGKNRAEALNMMKIKLSEFNVVGLETNTEFIRRICSHSKFSNGEVHTGFIEENHESLFVENPIPESVVVEATLSLILSEETEGFDSSNDRLNPFYTETAFRLNHTLNRRICLEMKGKKFIVDVKYTEPEGYSIRLNESGSWRSVTGDLKKMDNILELRSFIDGKFKKSRIIKMKNDVFLFMDDSQWHFNLLQPEFLNESNSQMASSQGVAVSPMPGIVEKLFIKKGDKFQIGDPLVSIVAMKMEHIIKADTSGTIQEIRCETGEKVDKNKVLVKFEDKV</sequence>
<dbReference type="Pfam" id="PF00364">
    <property type="entry name" value="Biotin_lipoyl"/>
    <property type="match status" value="1"/>
</dbReference>
<dbReference type="EMBL" id="JBJJXI010000021">
    <property type="protein sequence ID" value="KAL3405293.1"/>
    <property type="molecule type" value="Genomic_DNA"/>
</dbReference>
<dbReference type="PROSITE" id="PS00188">
    <property type="entry name" value="BIOTIN"/>
    <property type="match status" value="1"/>
</dbReference>
<dbReference type="PANTHER" id="PTHR18866:SF33">
    <property type="entry name" value="METHYLCROTONOYL-COA CARBOXYLASE SUBUNIT ALPHA, MITOCHONDRIAL-RELATED"/>
    <property type="match status" value="1"/>
</dbReference>
<dbReference type="InterPro" id="IPR005479">
    <property type="entry name" value="CPAse_ATP-bd"/>
</dbReference>
<dbReference type="SUPFAM" id="SSF51246">
    <property type="entry name" value="Rudiment single hybrid motif"/>
    <property type="match status" value="1"/>
</dbReference>
<comment type="caution">
    <text evidence="10">The sequence shown here is derived from an EMBL/GenBank/DDBJ whole genome shotgun (WGS) entry which is preliminary data.</text>
</comment>
<dbReference type="InterPro" id="IPR005481">
    <property type="entry name" value="BC-like_N"/>
</dbReference>
<dbReference type="Gene3D" id="3.30.700.40">
    <property type="match status" value="1"/>
</dbReference>
<dbReference type="SUPFAM" id="SSF52440">
    <property type="entry name" value="PreATP-grasp domain"/>
    <property type="match status" value="1"/>
</dbReference>
<dbReference type="PROSITE" id="PS50975">
    <property type="entry name" value="ATP_GRASP"/>
    <property type="match status" value="1"/>
</dbReference>
<dbReference type="SUPFAM" id="SSF56059">
    <property type="entry name" value="Glutathione synthetase ATP-binding domain-like"/>
    <property type="match status" value="1"/>
</dbReference>
<evidence type="ECO:0000256" key="6">
    <source>
        <dbReference type="PROSITE-ProRule" id="PRU00409"/>
    </source>
</evidence>
<dbReference type="Pfam" id="PF02786">
    <property type="entry name" value="CPSase_L_D2"/>
    <property type="match status" value="1"/>
</dbReference>
<keyword evidence="11" id="KW-1185">Reference proteome</keyword>
<protein>
    <recommendedName>
        <fullName evidence="12">Methylcrotonoyl-CoA carboxylase subunit alpha, mitochondrial</fullName>
    </recommendedName>
</protein>
<dbReference type="FunFam" id="3.30.470.20:FF:000028">
    <property type="entry name" value="Methylcrotonoyl-CoA carboxylase subunit alpha, mitochondrial"/>
    <property type="match status" value="1"/>
</dbReference>
<gene>
    <name evidence="10" type="ORF">TKK_002324</name>
</gene>
<evidence type="ECO:0000256" key="2">
    <source>
        <dbReference type="ARBA" id="ARBA00022598"/>
    </source>
</evidence>
<evidence type="ECO:0000259" key="8">
    <source>
        <dbReference type="PROSITE" id="PS50975"/>
    </source>
</evidence>
<dbReference type="PROSITE" id="PS50968">
    <property type="entry name" value="BIOTINYL_LIPOYL"/>
    <property type="match status" value="1"/>
</dbReference>
<evidence type="ECO:0000313" key="10">
    <source>
        <dbReference type="EMBL" id="KAL3405293.1"/>
    </source>
</evidence>
<comment type="cofactor">
    <cofactor evidence="1">
        <name>biotin</name>
        <dbReference type="ChEBI" id="CHEBI:57586"/>
    </cofactor>
</comment>
<evidence type="ECO:0000256" key="5">
    <source>
        <dbReference type="ARBA" id="ARBA00023267"/>
    </source>
</evidence>
<dbReference type="InterPro" id="IPR011761">
    <property type="entry name" value="ATP-grasp"/>
</dbReference>
<dbReference type="SMART" id="SM00878">
    <property type="entry name" value="Biotin_carb_C"/>
    <property type="match status" value="1"/>
</dbReference>
<dbReference type="InterPro" id="IPR011053">
    <property type="entry name" value="Single_hybrid_motif"/>
</dbReference>
<evidence type="ECO:0000259" key="9">
    <source>
        <dbReference type="PROSITE" id="PS50979"/>
    </source>
</evidence>
<dbReference type="Pfam" id="PF02785">
    <property type="entry name" value="Biotin_carb_C"/>
    <property type="match status" value="1"/>
</dbReference>
<dbReference type="InterPro" id="IPR050856">
    <property type="entry name" value="Biotin_carboxylase_complex"/>
</dbReference>
<dbReference type="InterPro" id="IPR005482">
    <property type="entry name" value="Biotin_COase_C"/>
</dbReference>
<dbReference type="Pfam" id="PF00289">
    <property type="entry name" value="Biotin_carb_N"/>
    <property type="match status" value="1"/>
</dbReference>
<dbReference type="SUPFAM" id="SSF51230">
    <property type="entry name" value="Single hybrid motif"/>
    <property type="match status" value="1"/>
</dbReference>
<dbReference type="InterPro" id="IPR016185">
    <property type="entry name" value="PreATP-grasp_dom_sf"/>
</dbReference>
<dbReference type="Proteomes" id="UP001627154">
    <property type="component" value="Unassembled WGS sequence"/>
</dbReference>
<dbReference type="GO" id="GO:0016874">
    <property type="term" value="F:ligase activity"/>
    <property type="evidence" value="ECO:0007669"/>
    <property type="project" value="UniProtKB-KW"/>
</dbReference>
<dbReference type="FunFam" id="3.30.1490.20:FF:000003">
    <property type="entry name" value="acetyl-CoA carboxylase isoform X1"/>
    <property type="match status" value="1"/>
</dbReference>
<evidence type="ECO:0000256" key="4">
    <source>
        <dbReference type="ARBA" id="ARBA00022840"/>
    </source>
</evidence>
<dbReference type="AlphaFoldDB" id="A0ABD2XIN4"/>
<reference evidence="10 11" key="1">
    <citation type="journal article" date="2024" name="bioRxiv">
        <title>A reference genome for Trichogramma kaykai: A tiny desert-dwelling parasitoid wasp with competing sex-ratio distorters.</title>
        <authorList>
            <person name="Culotta J."/>
            <person name="Lindsey A.R."/>
        </authorList>
    </citation>
    <scope>NUCLEOTIDE SEQUENCE [LARGE SCALE GENOMIC DNA]</scope>
    <source>
        <strain evidence="10 11">KSX58</strain>
    </source>
</reference>
<evidence type="ECO:0008006" key="12">
    <source>
        <dbReference type="Google" id="ProtNLM"/>
    </source>
</evidence>
<name>A0ABD2XIN4_9HYME</name>
<evidence type="ECO:0000313" key="11">
    <source>
        <dbReference type="Proteomes" id="UP001627154"/>
    </source>
</evidence>
<dbReference type="PROSITE" id="PS00867">
    <property type="entry name" value="CPSASE_2"/>
    <property type="match status" value="1"/>
</dbReference>
<accession>A0ABD2XIN4</accession>
<dbReference type="InterPro" id="IPR011764">
    <property type="entry name" value="Biotin_carboxylation_dom"/>
</dbReference>
<keyword evidence="2" id="KW-0436">Ligase</keyword>
<dbReference type="Gene3D" id="2.40.50.100">
    <property type="match status" value="1"/>
</dbReference>
<dbReference type="PANTHER" id="PTHR18866">
    <property type="entry name" value="CARBOXYLASE:PYRUVATE/ACETYL-COA/PROPIONYL-COA CARBOXYLASE"/>
    <property type="match status" value="1"/>
</dbReference>
<keyword evidence="5" id="KW-0092">Biotin</keyword>
<dbReference type="CDD" id="cd06850">
    <property type="entry name" value="biotinyl_domain"/>
    <property type="match status" value="1"/>
</dbReference>
<dbReference type="GO" id="GO:0005524">
    <property type="term" value="F:ATP binding"/>
    <property type="evidence" value="ECO:0007669"/>
    <property type="project" value="UniProtKB-UniRule"/>
</dbReference>
<evidence type="ECO:0000256" key="3">
    <source>
        <dbReference type="ARBA" id="ARBA00022741"/>
    </source>
</evidence>
<feature type="domain" description="ATP-grasp" evidence="8">
    <location>
        <begin position="152"/>
        <end position="350"/>
    </location>
</feature>
<evidence type="ECO:0000259" key="7">
    <source>
        <dbReference type="PROSITE" id="PS50968"/>
    </source>
</evidence>
<feature type="domain" description="Lipoyl-binding" evidence="7">
    <location>
        <begin position="625"/>
        <end position="701"/>
    </location>
</feature>
<dbReference type="InterPro" id="IPR001882">
    <property type="entry name" value="Biotin_BS"/>
</dbReference>